<comment type="caution">
    <text evidence="2">The sequence shown here is derived from an EMBL/GenBank/DDBJ whole genome shotgun (WGS) entry which is preliminary data.</text>
</comment>
<evidence type="ECO:0000256" key="1">
    <source>
        <dbReference type="SAM" id="SignalP"/>
    </source>
</evidence>
<protein>
    <recommendedName>
        <fullName evidence="4">Lipoprotein</fullName>
    </recommendedName>
</protein>
<sequence length="237" mass="26079">MRYRDIFFIAAAGLLAAGCSSEAFPFEPGYTPAENSIGSYMDPMLAEASIRYWHEATGIAGDGQATYDKMQIEFYAGGLYPEQAFPGFAQRITPRSAPERYDSLTQAHQDYDYWGNPALSAYDVVFKGITAIDIVSDTDYDAQHPAGTSLKDIFTLTIQEVVKGAADGIPAYVFKETVYDPSSDFPAEGGPHLLGRVLIFKPTKAPERTATHVFTITYQNERGKVLTAQTKAFKIKL</sequence>
<gene>
    <name evidence="2" type="ORF">IAC44_05030</name>
</gene>
<accession>A0A9D1H9Y9</accession>
<proteinExistence type="predicted"/>
<dbReference type="AlphaFoldDB" id="A0A9D1H9Y9"/>
<dbReference type="EMBL" id="DVLY01000121">
    <property type="protein sequence ID" value="HIT98186.1"/>
    <property type="molecule type" value="Genomic_DNA"/>
</dbReference>
<feature type="signal peptide" evidence="1">
    <location>
        <begin position="1"/>
        <end position="25"/>
    </location>
</feature>
<feature type="chain" id="PRO_5038777917" description="Lipoprotein" evidence="1">
    <location>
        <begin position="26"/>
        <end position="237"/>
    </location>
</feature>
<evidence type="ECO:0008006" key="4">
    <source>
        <dbReference type="Google" id="ProtNLM"/>
    </source>
</evidence>
<reference evidence="2" key="1">
    <citation type="submission" date="2020-10" db="EMBL/GenBank/DDBJ databases">
        <authorList>
            <person name="Gilroy R."/>
        </authorList>
    </citation>
    <scope>NUCLEOTIDE SEQUENCE</scope>
    <source>
        <strain evidence="2">1383</strain>
    </source>
</reference>
<evidence type="ECO:0000313" key="3">
    <source>
        <dbReference type="Proteomes" id="UP000824161"/>
    </source>
</evidence>
<evidence type="ECO:0000313" key="2">
    <source>
        <dbReference type="EMBL" id="HIT98186.1"/>
    </source>
</evidence>
<dbReference type="PROSITE" id="PS51257">
    <property type="entry name" value="PROKAR_LIPOPROTEIN"/>
    <property type="match status" value="1"/>
</dbReference>
<dbReference type="Proteomes" id="UP000824161">
    <property type="component" value="Unassembled WGS sequence"/>
</dbReference>
<organism evidence="2 3">
    <name type="scientific">Candidatus Merdimorpha stercoravium</name>
    <dbReference type="NCBI Taxonomy" id="2840863"/>
    <lineage>
        <taxon>Bacteria</taxon>
        <taxon>Pseudomonadati</taxon>
        <taxon>Bacteroidota</taxon>
        <taxon>Flavobacteriia</taxon>
        <taxon>Flavobacteriales</taxon>
        <taxon>Candidatus Merdimorpha</taxon>
    </lineage>
</organism>
<keyword evidence="1" id="KW-0732">Signal</keyword>
<name>A0A9D1H9Y9_9FLAO</name>
<reference evidence="2" key="2">
    <citation type="journal article" date="2021" name="PeerJ">
        <title>Extensive microbial diversity within the chicken gut microbiome revealed by metagenomics and culture.</title>
        <authorList>
            <person name="Gilroy R."/>
            <person name="Ravi A."/>
            <person name="Getino M."/>
            <person name="Pursley I."/>
            <person name="Horton D.L."/>
            <person name="Alikhan N.F."/>
            <person name="Baker D."/>
            <person name="Gharbi K."/>
            <person name="Hall N."/>
            <person name="Watson M."/>
            <person name="Adriaenssens E.M."/>
            <person name="Foster-Nyarko E."/>
            <person name="Jarju S."/>
            <person name="Secka A."/>
            <person name="Antonio M."/>
            <person name="Oren A."/>
            <person name="Chaudhuri R.R."/>
            <person name="La Ragione R."/>
            <person name="Hildebrand F."/>
            <person name="Pallen M.J."/>
        </authorList>
    </citation>
    <scope>NUCLEOTIDE SEQUENCE</scope>
    <source>
        <strain evidence="2">1383</strain>
    </source>
</reference>